<sequence length="388" mass="37759">MTTPDLSTRRPVTALPTTGRRRFAAASVAVLALVTALVTVPSAAHADGPTTFSNTASITIPDNGAASAYPSPITVSGLTGPVTAVTVTLASLSHPATGDIDALLVSPTGENLVFMSDIGPSGAGVPATNATLTFSDAAGGPLAGGGTVSSGTFRPTNNDSGTADAFPGPAPTPSAQTTFAGAFAGIAANGAWSLYLVDDAAGDSGSIAGGWSLTITTAAAAVATSTALTSSANPSTTGSSVTFTATVTANGSAVTSGAVQFSDGATLLGSPVTVNASGVATLSTSGLAEGTHSIGAAYGGAPGSSRAAARSRSASTTRRPSTAARSATRACSPCRPPARRLPTPRTSPCRVCRPRSRRSPRPSAASATARPSTSTSCSSVLLGRTSCS</sequence>
<dbReference type="KEGG" id="agf:ET445_04105"/>
<evidence type="ECO:0000259" key="5">
    <source>
        <dbReference type="PROSITE" id="PS51829"/>
    </source>
</evidence>
<evidence type="ECO:0000313" key="6">
    <source>
        <dbReference type="EMBL" id="QAY72650.1"/>
    </source>
</evidence>
<dbReference type="Gene3D" id="2.60.40.10">
    <property type="entry name" value="Immunoglobulins"/>
    <property type="match status" value="1"/>
</dbReference>
<dbReference type="GO" id="GO:0006508">
    <property type="term" value="P:proteolysis"/>
    <property type="evidence" value="ECO:0007669"/>
    <property type="project" value="UniProtKB-KW"/>
</dbReference>
<dbReference type="InterPro" id="IPR002884">
    <property type="entry name" value="P_dom"/>
</dbReference>
<evidence type="ECO:0000313" key="7">
    <source>
        <dbReference type="Proteomes" id="UP000291259"/>
    </source>
</evidence>
<evidence type="ECO:0000256" key="3">
    <source>
        <dbReference type="SAM" id="MobiDB-lite"/>
    </source>
</evidence>
<feature type="region of interest" description="Disordered" evidence="3">
    <location>
        <begin position="297"/>
        <end position="388"/>
    </location>
</feature>
<dbReference type="Proteomes" id="UP000291259">
    <property type="component" value="Chromosome"/>
</dbReference>
<gene>
    <name evidence="6" type="ORF">ET445_04105</name>
</gene>
<evidence type="ECO:0000256" key="1">
    <source>
        <dbReference type="ARBA" id="ARBA00022670"/>
    </source>
</evidence>
<feature type="compositionally biased region" description="Low complexity" evidence="3">
    <location>
        <begin position="304"/>
        <end position="333"/>
    </location>
</feature>
<dbReference type="InterPro" id="IPR032109">
    <property type="entry name" value="Big_3_5"/>
</dbReference>
<feature type="chain" id="PRO_5020687103" evidence="4">
    <location>
        <begin position="47"/>
        <end position="388"/>
    </location>
</feature>
<organism evidence="6 7">
    <name type="scientific">Agromyces protaetiae</name>
    <dbReference type="NCBI Taxonomy" id="2509455"/>
    <lineage>
        <taxon>Bacteria</taxon>
        <taxon>Bacillati</taxon>
        <taxon>Actinomycetota</taxon>
        <taxon>Actinomycetes</taxon>
        <taxon>Micrococcales</taxon>
        <taxon>Microbacteriaceae</taxon>
        <taxon>Agromyces</taxon>
    </lineage>
</organism>
<proteinExistence type="predicted"/>
<dbReference type="PROSITE" id="PS51829">
    <property type="entry name" value="P_HOMO_B"/>
    <property type="match status" value="1"/>
</dbReference>
<dbReference type="GO" id="GO:0004252">
    <property type="term" value="F:serine-type endopeptidase activity"/>
    <property type="evidence" value="ECO:0007669"/>
    <property type="project" value="InterPro"/>
</dbReference>
<dbReference type="InterPro" id="IPR013783">
    <property type="entry name" value="Ig-like_fold"/>
</dbReference>
<dbReference type="InterPro" id="IPR008979">
    <property type="entry name" value="Galactose-bd-like_sf"/>
</dbReference>
<keyword evidence="7" id="KW-1185">Reference proteome</keyword>
<keyword evidence="2" id="KW-0378">Hydrolase</keyword>
<dbReference type="SUPFAM" id="SSF49785">
    <property type="entry name" value="Galactose-binding domain-like"/>
    <property type="match status" value="1"/>
</dbReference>
<evidence type="ECO:0000256" key="2">
    <source>
        <dbReference type="ARBA" id="ARBA00022801"/>
    </source>
</evidence>
<dbReference type="EMBL" id="CP035491">
    <property type="protein sequence ID" value="QAY72650.1"/>
    <property type="molecule type" value="Genomic_DNA"/>
</dbReference>
<dbReference type="PROSITE" id="PS51318">
    <property type="entry name" value="TAT"/>
    <property type="match status" value="1"/>
</dbReference>
<feature type="domain" description="P/Homo B" evidence="5">
    <location>
        <begin position="39"/>
        <end position="227"/>
    </location>
</feature>
<dbReference type="OrthoDB" id="9792152at2"/>
<dbReference type="GO" id="GO:0005975">
    <property type="term" value="P:carbohydrate metabolic process"/>
    <property type="evidence" value="ECO:0007669"/>
    <property type="project" value="UniProtKB-ARBA"/>
</dbReference>
<feature type="region of interest" description="Disordered" evidence="3">
    <location>
        <begin position="145"/>
        <end position="172"/>
    </location>
</feature>
<dbReference type="AlphaFoldDB" id="A0A4P6F934"/>
<protein>
    <submittedName>
        <fullName evidence="6">Ig-like domain repeat protein</fullName>
    </submittedName>
</protein>
<name>A0A4P6F934_9MICO</name>
<feature type="compositionally biased region" description="Low complexity" evidence="3">
    <location>
        <begin position="361"/>
        <end position="380"/>
    </location>
</feature>
<keyword evidence="4" id="KW-0732">Signal</keyword>
<accession>A0A4P6F934</accession>
<feature type="compositionally biased region" description="Polar residues" evidence="3">
    <location>
        <begin position="149"/>
        <end position="161"/>
    </location>
</feature>
<reference evidence="6 7" key="1">
    <citation type="submission" date="2019-01" db="EMBL/GenBank/DDBJ databases">
        <title>Genome sequencing of strain FW100M-8.</title>
        <authorList>
            <person name="Heo J."/>
            <person name="Kim S.-J."/>
            <person name="Kim J.-S."/>
            <person name="Hong S.-B."/>
            <person name="Kwon S.-W."/>
        </authorList>
    </citation>
    <scope>NUCLEOTIDE SEQUENCE [LARGE SCALE GENOMIC DNA]</scope>
    <source>
        <strain evidence="6 7">FW100M-8</strain>
    </source>
</reference>
<dbReference type="Pfam" id="PF16640">
    <property type="entry name" value="Big_3_5"/>
    <property type="match status" value="1"/>
</dbReference>
<dbReference type="InterPro" id="IPR006311">
    <property type="entry name" value="TAT_signal"/>
</dbReference>
<feature type="compositionally biased region" description="Low complexity" evidence="3">
    <location>
        <begin position="340"/>
        <end position="351"/>
    </location>
</feature>
<keyword evidence="1" id="KW-0645">Protease</keyword>
<evidence type="ECO:0000256" key="4">
    <source>
        <dbReference type="SAM" id="SignalP"/>
    </source>
</evidence>
<feature type="signal peptide" evidence="4">
    <location>
        <begin position="1"/>
        <end position="46"/>
    </location>
</feature>
<dbReference type="Gene3D" id="2.60.120.260">
    <property type="entry name" value="Galactose-binding domain-like"/>
    <property type="match status" value="1"/>
</dbReference>